<dbReference type="PANTHER" id="PTHR43581:SF4">
    <property type="entry name" value="ATP_GTP PHOSPHATASE"/>
    <property type="match status" value="1"/>
</dbReference>
<sequence length="607" mass="69592">MAERKIRIQNYRNVGVNTPQELILNTSFSKGEMGNLVIVVGPNNSGKSNCLDALFALGTKNGISASDIPDFNNDNPKPELSLVYATDEVTLGVNKNLVDNNNAIDSYFYSSKDKKINNHKNELTASPSPEARKLALWIITFNNHNGLLNRIPQNYHDMARKIVNEQKFNDNYELLDKVHKANTANWGPDYVRTYYDQMMKPDRANSLVEEFKPSIPSIPTEIIEWQEKNKLDVMPNIIRFKEEVTSHSQLTITPDQVKTSNFYLTLFAAIDYNVEELVNCYSKAKQQSLFGLLKKTQKDINTKLDEVTKQFNKLFYSKEKKYSFEISLEKESIYLSIYMDEIALHLDKQSAGFRWFFNFYFTVIAQTKLKRGDIIIMDEPATNLHMQGVQELRKFMKEYAKKTELTFVVSTHIPFFIDIDYLEEIRVVSRQGDGAVIDNKFHAIGGQETDALKPIKDALTVGRHVLYDQGSTHTIFVEGITDYCYLSAFKLLNKIENIVFLPIQGVKKSGIIETLLKIEKLPTILVDGDAAGLDFQKKHKDRKNVEIISLADVNPNWKTIEDLFSLEDKQKTKYFNDCVAFKNRLSLAKLSKETKDNFKSLLDHISL</sequence>
<keyword evidence="3" id="KW-1185">Reference proteome</keyword>
<dbReference type="EMBL" id="JAOVQM010000001">
    <property type="protein sequence ID" value="MCV2231220.1"/>
    <property type="molecule type" value="Genomic_DNA"/>
</dbReference>
<dbReference type="RefSeq" id="WP_263607333.1">
    <property type="nucleotide sequence ID" value="NZ_JAOVQM010000001.1"/>
</dbReference>
<evidence type="ECO:0000259" key="1">
    <source>
        <dbReference type="Pfam" id="PF13175"/>
    </source>
</evidence>
<feature type="domain" description="Endonuclease GajA/Old nuclease/RecF-like AAA" evidence="1">
    <location>
        <begin position="4"/>
        <end position="417"/>
    </location>
</feature>
<dbReference type="Proteomes" id="UP001177160">
    <property type="component" value="Unassembled WGS sequence"/>
</dbReference>
<dbReference type="PANTHER" id="PTHR43581">
    <property type="entry name" value="ATP/GTP PHOSPHATASE"/>
    <property type="match status" value="1"/>
</dbReference>
<evidence type="ECO:0000313" key="2">
    <source>
        <dbReference type="EMBL" id="MCV2231220.1"/>
    </source>
</evidence>
<dbReference type="Gene3D" id="3.40.50.300">
    <property type="entry name" value="P-loop containing nucleotide triphosphate hydrolases"/>
    <property type="match status" value="2"/>
</dbReference>
<protein>
    <submittedName>
        <fullName evidence="2">ATP-binding protein</fullName>
    </submittedName>
</protein>
<dbReference type="SUPFAM" id="SSF52540">
    <property type="entry name" value="P-loop containing nucleoside triphosphate hydrolases"/>
    <property type="match status" value="1"/>
</dbReference>
<dbReference type="CDD" id="cd00267">
    <property type="entry name" value="ABC_ATPase"/>
    <property type="match status" value="1"/>
</dbReference>
<dbReference type="GO" id="GO:0005524">
    <property type="term" value="F:ATP binding"/>
    <property type="evidence" value="ECO:0007669"/>
    <property type="project" value="UniProtKB-KW"/>
</dbReference>
<dbReference type="InterPro" id="IPR051396">
    <property type="entry name" value="Bact_Antivir_Def_Nuclease"/>
</dbReference>
<dbReference type="InterPro" id="IPR027417">
    <property type="entry name" value="P-loop_NTPase"/>
</dbReference>
<name>A0ABT2Y3A2_9MOLU</name>
<comment type="caution">
    <text evidence="2">The sequence shown here is derived from an EMBL/GenBank/DDBJ whole genome shotgun (WGS) entry which is preliminary data.</text>
</comment>
<gene>
    <name evidence="2" type="ORF">N7548_00070</name>
</gene>
<keyword evidence="2" id="KW-0067">ATP-binding</keyword>
<evidence type="ECO:0000313" key="3">
    <source>
        <dbReference type="Proteomes" id="UP001177160"/>
    </source>
</evidence>
<reference evidence="2" key="1">
    <citation type="submission" date="2022-09" db="EMBL/GenBank/DDBJ databases">
        <title>Novel Mycoplasma species identified in domestic and wild animals.</title>
        <authorList>
            <person name="Volokhov D.V."/>
            <person name="Furtak V.A."/>
            <person name="Zagorodnyaya T.A."/>
        </authorList>
    </citation>
    <scope>NUCLEOTIDE SEQUENCE</scope>
    <source>
        <strain evidence="2">Oakley</strain>
    </source>
</reference>
<organism evidence="2 3">
    <name type="scientific">Paracholeplasma manati</name>
    <dbReference type="NCBI Taxonomy" id="591373"/>
    <lineage>
        <taxon>Bacteria</taxon>
        <taxon>Bacillati</taxon>
        <taxon>Mycoplasmatota</taxon>
        <taxon>Mollicutes</taxon>
        <taxon>Acholeplasmatales</taxon>
        <taxon>Acholeplasmataceae</taxon>
        <taxon>Paracholeplasma</taxon>
    </lineage>
</organism>
<proteinExistence type="predicted"/>
<dbReference type="Pfam" id="PF13175">
    <property type="entry name" value="AAA_15"/>
    <property type="match status" value="1"/>
</dbReference>
<accession>A0ABT2Y3A2</accession>
<keyword evidence="2" id="KW-0547">Nucleotide-binding</keyword>
<dbReference type="InterPro" id="IPR041685">
    <property type="entry name" value="AAA_GajA/Old/RecF-like"/>
</dbReference>